<keyword evidence="3" id="KW-1185">Reference proteome</keyword>
<dbReference type="Pfam" id="PF17929">
    <property type="entry name" value="TetR_C_34"/>
    <property type="match status" value="1"/>
</dbReference>
<accession>A0A976RS43</accession>
<name>A0A976RS43_9LACO</name>
<protein>
    <recommendedName>
        <fullName evidence="1">Tetracyclin repressor-like C-terminal domain-containing protein</fullName>
    </recommendedName>
</protein>
<sequence length="105" mass="12228">MKLLSINFSIIEDNIRDEPFLAFKKQIFQFMAILQAKLLTVDPELNPAEIERIKYSMLTMMAAIYPVTHDDGNHVTLMQQINPKFAKPNYAELLWENIAQIFEVL</sequence>
<dbReference type="Proteomes" id="UP000831181">
    <property type="component" value="Chromosome"/>
</dbReference>
<dbReference type="EMBL" id="CP093361">
    <property type="protein sequence ID" value="UQS86877.1"/>
    <property type="molecule type" value="Genomic_DNA"/>
</dbReference>
<evidence type="ECO:0000259" key="1">
    <source>
        <dbReference type="Pfam" id="PF17929"/>
    </source>
</evidence>
<feature type="domain" description="Tetracyclin repressor-like C-terminal" evidence="1">
    <location>
        <begin position="2"/>
        <end position="101"/>
    </location>
</feature>
<dbReference type="KEGG" id="lbe:MOO44_08440"/>
<dbReference type="AlphaFoldDB" id="A0A976RS43"/>
<evidence type="ECO:0000313" key="3">
    <source>
        <dbReference type="Proteomes" id="UP000831181"/>
    </source>
</evidence>
<gene>
    <name evidence="2" type="ORF">MOO44_08440</name>
</gene>
<dbReference type="RefSeq" id="WP_260116678.1">
    <property type="nucleotide sequence ID" value="NZ_CP093361.1"/>
</dbReference>
<organism evidence="2 3">
    <name type="scientific">Nicoliella spurrieriana</name>
    <dbReference type="NCBI Taxonomy" id="2925830"/>
    <lineage>
        <taxon>Bacteria</taxon>
        <taxon>Bacillati</taxon>
        <taxon>Bacillota</taxon>
        <taxon>Bacilli</taxon>
        <taxon>Lactobacillales</taxon>
        <taxon>Lactobacillaceae</taxon>
        <taxon>Nicoliella</taxon>
    </lineage>
</organism>
<dbReference type="InterPro" id="IPR041483">
    <property type="entry name" value="TetR_C_34"/>
</dbReference>
<reference evidence="2" key="1">
    <citation type="journal article" date="2022" name="Int. J. Syst. Evol. Microbiol.">
        <title>Apilactobacillus apisilvae sp. nov., Nicolia spurrieriana gen. nov. sp. nov., Bombilactobacillus folatiphilus sp. nov. and Bombilactobacillus thymidiniphilus sp. nov., four new lactic acid bacterial isolates from stingless bees Tetragonula carbonaria and Austroplebeia australis.</title>
        <authorList>
            <person name="Oliphant S.A."/>
            <person name="Watson-Haigh N.S."/>
            <person name="Sumby K.M."/>
            <person name="Gardner J."/>
            <person name="Groom S."/>
            <person name="Jiranek V."/>
        </authorList>
    </citation>
    <scope>NUCLEOTIDE SEQUENCE</scope>
    <source>
        <strain evidence="2">SGEP1_A5</strain>
    </source>
</reference>
<proteinExistence type="predicted"/>
<evidence type="ECO:0000313" key="2">
    <source>
        <dbReference type="EMBL" id="UQS86877.1"/>
    </source>
</evidence>